<organism evidence="2 3">
    <name type="scientific">Helcococcus kunzii ATCC 51366</name>
    <dbReference type="NCBI Taxonomy" id="883114"/>
    <lineage>
        <taxon>Bacteria</taxon>
        <taxon>Bacillati</taxon>
        <taxon>Bacillota</taxon>
        <taxon>Tissierellia</taxon>
        <taxon>Tissierellales</taxon>
        <taxon>Peptoniphilaceae</taxon>
        <taxon>Helcococcus</taxon>
    </lineage>
</organism>
<feature type="transmembrane region" description="Helical" evidence="1">
    <location>
        <begin position="106"/>
        <end position="124"/>
    </location>
</feature>
<dbReference type="HOGENOM" id="CLU_1893309_0_0_9"/>
<dbReference type="AlphaFoldDB" id="H3NMP8"/>
<name>H3NMP8_9FIRM</name>
<dbReference type="Proteomes" id="UP000004191">
    <property type="component" value="Unassembled WGS sequence"/>
</dbReference>
<reference evidence="2 3" key="1">
    <citation type="submission" date="2012-01" db="EMBL/GenBank/DDBJ databases">
        <title>The Genome Sequence of Helcococcus kunzii ATCC 51366.</title>
        <authorList>
            <consortium name="The Broad Institute Genome Sequencing Platform"/>
            <person name="Earl A."/>
            <person name="Ward D."/>
            <person name="Feldgarden M."/>
            <person name="Gevers D."/>
            <person name="Huys G."/>
            <person name="Young S.K."/>
            <person name="Zeng Q."/>
            <person name="Gargeya S."/>
            <person name="Fitzgerald M."/>
            <person name="Haas B."/>
            <person name="Abouelleil A."/>
            <person name="Alvarado L."/>
            <person name="Arachchi H.M."/>
            <person name="Berlin A."/>
            <person name="Chapman S.B."/>
            <person name="Gearin G."/>
            <person name="Goldberg J."/>
            <person name="Griggs A."/>
            <person name="Gujja S."/>
            <person name="Hansen M."/>
            <person name="Heiman D."/>
            <person name="Howarth C."/>
            <person name="Larimer J."/>
            <person name="Lui A."/>
            <person name="MacDonald P.J.P."/>
            <person name="McCowen C."/>
            <person name="Montmayeur A."/>
            <person name="Murphy C."/>
            <person name="Neiman D."/>
            <person name="Pearson M."/>
            <person name="Priest M."/>
            <person name="Roberts A."/>
            <person name="Saif S."/>
            <person name="Shea T."/>
            <person name="Sisk P."/>
            <person name="Stolte C."/>
            <person name="Sykes S."/>
            <person name="Wortman J."/>
            <person name="Nusbaum C."/>
            <person name="Birren B."/>
        </authorList>
    </citation>
    <scope>NUCLEOTIDE SEQUENCE [LARGE SCALE GENOMIC DNA]</scope>
    <source>
        <strain evidence="2 3">ATCC 51366</strain>
    </source>
</reference>
<dbReference type="EMBL" id="AGEI01000018">
    <property type="protein sequence ID" value="EHR34736.1"/>
    <property type="molecule type" value="Genomic_DNA"/>
</dbReference>
<sequence>MDEMRKNIENNIKFYYFTSLFFIVFFNSFGFPLWGVSGVFELNLYNILFIFFPPIMLGMILSYIVKEKFLLFWIKVIGLVCIGIALRYLLEFKSINFMKIFTLKNVALHSFLFISLFTASFYFTKKSAGISTKN</sequence>
<protein>
    <submittedName>
        <fullName evidence="2">Uncharacterized protein</fullName>
    </submittedName>
</protein>
<gene>
    <name evidence="2" type="ORF">HMPREF9709_00609</name>
</gene>
<dbReference type="OrthoDB" id="2068515at2"/>
<feature type="transmembrane region" description="Helical" evidence="1">
    <location>
        <begin position="14"/>
        <end position="35"/>
    </location>
</feature>
<dbReference type="RefSeq" id="WP_005397861.1">
    <property type="nucleotide sequence ID" value="NZ_JH601088.1"/>
</dbReference>
<keyword evidence="3" id="KW-1185">Reference proteome</keyword>
<keyword evidence="1" id="KW-1133">Transmembrane helix</keyword>
<keyword evidence="1" id="KW-0812">Transmembrane</keyword>
<proteinExistence type="predicted"/>
<accession>H3NMP8</accession>
<evidence type="ECO:0000256" key="1">
    <source>
        <dbReference type="SAM" id="Phobius"/>
    </source>
</evidence>
<evidence type="ECO:0000313" key="2">
    <source>
        <dbReference type="EMBL" id="EHR34736.1"/>
    </source>
</evidence>
<dbReference type="GeneID" id="96998614"/>
<dbReference type="STRING" id="883114.HMPREF9709_00609"/>
<evidence type="ECO:0000313" key="3">
    <source>
        <dbReference type="Proteomes" id="UP000004191"/>
    </source>
</evidence>
<comment type="caution">
    <text evidence="2">The sequence shown here is derived from an EMBL/GenBank/DDBJ whole genome shotgun (WGS) entry which is preliminary data.</text>
</comment>
<feature type="transmembrane region" description="Helical" evidence="1">
    <location>
        <begin position="47"/>
        <end position="65"/>
    </location>
</feature>
<keyword evidence="1" id="KW-0472">Membrane</keyword>
<feature type="transmembrane region" description="Helical" evidence="1">
    <location>
        <begin position="72"/>
        <end position="90"/>
    </location>
</feature>